<protein>
    <recommendedName>
        <fullName evidence="4">Long-chain-fatty-acid--CoA ligase 3</fullName>
    </recommendedName>
</protein>
<feature type="non-terminal residue" evidence="2">
    <location>
        <position position="194"/>
    </location>
</feature>
<accession>A0A7J6SXP4</accession>
<feature type="region of interest" description="Disordered" evidence="1">
    <location>
        <begin position="145"/>
        <end position="194"/>
    </location>
</feature>
<dbReference type="InterPro" id="IPR042099">
    <property type="entry name" value="ANL_N_sf"/>
</dbReference>
<evidence type="ECO:0000313" key="2">
    <source>
        <dbReference type="EMBL" id="KAF4737603.1"/>
    </source>
</evidence>
<dbReference type="SUPFAM" id="SSF56801">
    <property type="entry name" value="Acetyl-CoA synthetase-like"/>
    <property type="match status" value="1"/>
</dbReference>
<dbReference type="Gene3D" id="3.40.50.12780">
    <property type="entry name" value="N-terminal domain of ligase-like"/>
    <property type="match status" value="1"/>
</dbReference>
<dbReference type="AlphaFoldDB" id="A0A7J6SXP4"/>
<sequence length="194" mass="21257">DLLIATEFWLCLVCDDGSAMFRTLRSKDVEIKLVPLGDEDAAPVDHRPRKRGELMMRGPFVCQPLTDEEGWFRTGDVAEMDDRGRVHYLGRLGGRLKASGGVWIDALPIEQLALSCGAGVEEASVLTHDGRNYMFVYMKKLEPEASDSDSDDWYAGSSDNSDSGDDGEGSCTAPSYAITEEDESALSMLGQYST</sequence>
<evidence type="ECO:0000313" key="3">
    <source>
        <dbReference type="Proteomes" id="UP000574390"/>
    </source>
</evidence>
<reference evidence="2 3" key="1">
    <citation type="submission" date="2020-04" db="EMBL/GenBank/DDBJ databases">
        <title>Perkinsus olseni comparative genomics.</title>
        <authorList>
            <person name="Bogema D.R."/>
        </authorList>
    </citation>
    <scope>NUCLEOTIDE SEQUENCE [LARGE SCALE GENOMIC DNA]</scope>
    <source>
        <strain evidence="2">ATCC PRA-205</strain>
    </source>
</reference>
<dbReference type="Proteomes" id="UP000574390">
    <property type="component" value="Unassembled WGS sequence"/>
</dbReference>
<evidence type="ECO:0008006" key="4">
    <source>
        <dbReference type="Google" id="ProtNLM"/>
    </source>
</evidence>
<comment type="caution">
    <text evidence="2">The sequence shown here is derived from an EMBL/GenBank/DDBJ whole genome shotgun (WGS) entry which is preliminary data.</text>
</comment>
<feature type="non-terminal residue" evidence="2">
    <location>
        <position position="1"/>
    </location>
</feature>
<evidence type="ECO:0000256" key="1">
    <source>
        <dbReference type="SAM" id="MobiDB-lite"/>
    </source>
</evidence>
<proteinExistence type="predicted"/>
<organism evidence="2 3">
    <name type="scientific">Perkinsus olseni</name>
    <name type="common">Perkinsus atlanticus</name>
    <dbReference type="NCBI Taxonomy" id="32597"/>
    <lineage>
        <taxon>Eukaryota</taxon>
        <taxon>Sar</taxon>
        <taxon>Alveolata</taxon>
        <taxon>Perkinsozoa</taxon>
        <taxon>Perkinsea</taxon>
        <taxon>Perkinsida</taxon>
        <taxon>Perkinsidae</taxon>
        <taxon>Perkinsus</taxon>
    </lineage>
</organism>
<gene>
    <name evidence="2" type="ORF">FOZ62_013585</name>
</gene>
<dbReference type="EMBL" id="JABANM010011496">
    <property type="protein sequence ID" value="KAF4737603.1"/>
    <property type="molecule type" value="Genomic_DNA"/>
</dbReference>
<name>A0A7J6SXP4_PEROL</name>